<organism evidence="2 3">
    <name type="scientific">Chionoecetes opilio</name>
    <name type="common">Atlantic snow crab</name>
    <name type="synonym">Cancer opilio</name>
    <dbReference type="NCBI Taxonomy" id="41210"/>
    <lineage>
        <taxon>Eukaryota</taxon>
        <taxon>Metazoa</taxon>
        <taxon>Ecdysozoa</taxon>
        <taxon>Arthropoda</taxon>
        <taxon>Crustacea</taxon>
        <taxon>Multicrustacea</taxon>
        <taxon>Malacostraca</taxon>
        <taxon>Eumalacostraca</taxon>
        <taxon>Eucarida</taxon>
        <taxon>Decapoda</taxon>
        <taxon>Pleocyemata</taxon>
        <taxon>Brachyura</taxon>
        <taxon>Eubrachyura</taxon>
        <taxon>Majoidea</taxon>
        <taxon>Majidae</taxon>
        <taxon>Chionoecetes</taxon>
    </lineage>
</organism>
<keyword evidence="3" id="KW-1185">Reference proteome</keyword>
<comment type="caution">
    <text evidence="2">The sequence shown here is derived from an EMBL/GenBank/DDBJ whole genome shotgun (WGS) entry which is preliminary data.</text>
</comment>
<evidence type="ECO:0000256" key="1">
    <source>
        <dbReference type="SAM" id="MobiDB-lite"/>
    </source>
</evidence>
<evidence type="ECO:0000313" key="3">
    <source>
        <dbReference type="Proteomes" id="UP000770661"/>
    </source>
</evidence>
<evidence type="ECO:0000313" key="2">
    <source>
        <dbReference type="EMBL" id="KAG0712123.1"/>
    </source>
</evidence>
<accession>A0A8J4XQK3</accession>
<dbReference type="OrthoDB" id="4748970at2759"/>
<gene>
    <name evidence="2" type="ORF">GWK47_019150</name>
</gene>
<dbReference type="Proteomes" id="UP000770661">
    <property type="component" value="Unassembled WGS sequence"/>
</dbReference>
<proteinExistence type="predicted"/>
<protein>
    <submittedName>
        <fullName evidence="2">Uncharacterized protein</fullName>
    </submittedName>
</protein>
<dbReference type="AlphaFoldDB" id="A0A8J4XQK3"/>
<reference evidence="2" key="1">
    <citation type="submission" date="2020-07" db="EMBL/GenBank/DDBJ databases">
        <title>The High-quality genome of the commercially important snow crab, Chionoecetes opilio.</title>
        <authorList>
            <person name="Jeong J.-H."/>
            <person name="Ryu S."/>
        </authorList>
    </citation>
    <scope>NUCLEOTIDE SEQUENCE</scope>
    <source>
        <strain evidence="2">MADBK_172401_WGS</strain>
        <tissue evidence="2">Digestive gland</tissue>
    </source>
</reference>
<feature type="region of interest" description="Disordered" evidence="1">
    <location>
        <begin position="127"/>
        <end position="149"/>
    </location>
</feature>
<dbReference type="EMBL" id="JACEEZ010022703">
    <property type="protein sequence ID" value="KAG0712123.1"/>
    <property type="molecule type" value="Genomic_DNA"/>
</dbReference>
<sequence>MKEGEGKQLVECVVCGVLVGSVYGYHKHNVRQHSLAQLSRALIKLRDLRLPLEDPGEESATDGDDEDVCSRMKDPLDILRLPVKVEVMDEVIELGPTDNADHLQVQSRLLNSSEEVNQHSSQVIEVKENNPPPCHLSALKDDPNAITVK</sequence>
<name>A0A8J4XQK3_CHIOP</name>